<sequence length="408" mass="42640">MSDFPIVVTQSGAQPTPPQVLLSKLISNVAAEVPGYTANLPPGLITDLASTATGALALIDNAMVDLINSVTPYGANVPLLNQLGGIYGVPQGVGSNTAVFVVFKGSPGFVIPRGLMVSDGNYQYSVQHNSIVPNSGQSDPVYCVADTPGSWAVPVGSVTQIVTSIPQTISLTCTNTTAGIAGQDAQLEQDYRAQVMQAGMFAVQGAPDALKTALAKVLGVQSNLIAYRQVSLGKWAVIVGGGDSYAVAQAIYEAVPDVSMLTKDVNDPSGNVPASVTVTINDYPDSYPVPYITPTSEMVEIILTWNTSAQNYVDPASISFVSVAPLVNYVNAIAVGQPINVYQLQSVFQAAVASTVNIAQLSLIEIEVAINGVVIPPQEKTGLIFGDSYSYFTTDASHVMVQQYDGSN</sequence>
<dbReference type="Proteomes" id="UP000639004">
    <property type="component" value="Unassembled WGS sequence"/>
</dbReference>
<evidence type="ECO:0000313" key="3">
    <source>
        <dbReference type="Proteomes" id="UP000639004"/>
    </source>
</evidence>
<dbReference type="Pfam" id="PF04865">
    <property type="entry name" value="Baseplate_J"/>
    <property type="match status" value="1"/>
</dbReference>
<gene>
    <name evidence="2" type="ORF">JEQ07_23985</name>
</gene>
<name>A0ABS0TYJ0_SERPR</name>
<dbReference type="RefSeq" id="WP_198642633.1">
    <property type="nucleotide sequence ID" value="NZ_JAEHSL010000035.1"/>
</dbReference>
<evidence type="ECO:0000259" key="1">
    <source>
        <dbReference type="Pfam" id="PF04865"/>
    </source>
</evidence>
<dbReference type="InterPro" id="IPR006949">
    <property type="entry name" value="Barrel_Baseplate_J-like"/>
</dbReference>
<reference evidence="2 3" key="1">
    <citation type="submission" date="2020-12" db="EMBL/GenBank/DDBJ databases">
        <title>Enhanced detection system for hospital associated transmission using whole genome sequencing surveillance.</title>
        <authorList>
            <person name="Harrison L.H."/>
            <person name="Van Tyne D."/>
            <person name="Marsh J.W."/>
            <person name="Griffith M.P."/>
            <person name="Snyder D.J."/>
            <person name="Cooper V.S."/>
            <person name="Mustapha M."/>
        </authorList>
    </citation>
    <scope>NUCLEOTIDE SEQUENCE [LARGE SCALE GENOMIC DNA]</scope>
    <source>
        <strain evidence="2 3">SER00238</strain>
    </source>
</reference>
<organism evidence="2 3">
    <name type="scientific">Serratia proteamaculans</name>
    <dbReference type="NCBI Taxonomy" id="28151"/>
    <lineage>
        <taxon>Bacteria</taxon>
        <taxon>Pseudomonadati</taxon>
        <taxon>Pseudomonadota</taxon>
        <taxon>Gammaproteobacteria</taxon>
        <taxon>Enterobacterales</taxon>
        <taxon>Yersiniaceae</taxon>
        <taxon>Serratia</taxon>
    </lineage>
</organism>
<evidence type="ECO:0000313" key="2">
    <source>
        <dbReference type="EMBL" id="MBI6183442.1"/>
    </source>
</evidence>
<comment type="caution">
    <text evidence="2">The sequence shown here is derived from an EMBL/GenBank/DDBJ whole genome shotgun (WGS) entry which is preliminary data.</text>
</comment>
<proteinExistence type="predicted"/>
<protein>
    <submittedName>
        <fullName evidence="2">Baseplate J/gp47 family protein</fullName>
    </submittedName>
</protein>
<feature type="domain" description="Baseplate protein J-like barrel" evidence="1">
    <location>
        <begin position="101"/>
        <end position="180"/>
    </location>
</feature>
<accession>A0ABS0TYJ0</accession>
<dbReference type="EMBL" id="JAEHSL010000035">
    <property type="protein sequence ID" value="MBI6183442.1"/>
    <property type="molecule type" value="Genomic_DNA"/>
</dbReference>
<keyword evidence="3" id="KW-1185">Reference proteome</keyword>